<dbReference type="EC" id="3.4.19.1" evidence="5"/>
<protein>
    <recommendedName>
        <fullName evidence="6">Acylamino-acid-releasing enzyme</fullName>
        <ecNumber evidence="5">3.4.19.1</ecNumber>
    </recommendedName>
    <alternativeName>
        <fullName evidence="9">Dipeptidyl-peptidase V</fullName>
    </alternativeName>
</protein>
<comment type="similarity">
    <text evidence="3">Belongs to the peptidase S9C family.</text>
</comment>
<dbReference type="GO" id="GO:0006508">
    <property type="term" value="P:proteolysis"/>
    <property type="evidence" value="ECO:0007669"/>
    <property type="project" value="InterPro"/>
</dbReference>
<dbReference type="InterPro" id="IPR011042">
    <property type="entry name" value="6-blade_b-propeller_TolB-like"/>
</dbReference>
<evidence type="ECO:0000256" key="9">
    <source>
        <dbReference type="ARBA" id="ARBA00032829"/>
    </source>
</evidence>
<keyword evidence="13" id="KW-1185">Reference proteome</keyword>
<dbReference type="Pfam" id="PF19283">
    <property type="entry name" value="APEH_N"/>
    <property type="match status" value="1"/>
</dbReference>
<dbReference type="GO" id="GO:0008242">
    <property type="term" value="F:omega peptidase activity"/>
    <property type="evidence" value="ECO:0007669"/>
    <property type="project" value="UniProtKB-EC"/>
</dbReference>
<comment type="caution">
    <text evidence="12">The sequence shown here is derived from an EMBL/GenBank/DDBJ whole genome shotgun (WGS) entry which is preliminary data.</text>
</comment>
<evidence type="ECO:0000313" key="12">
    <source>
        <dbReference type="EMBL" id="CAG8479739.1"/>
    </source>
</evidence>
<dbReference type="PANTHER" id="PTHR42776:SF4">
    <property type="entry name" value="ACYLAMINO-ACID-RELEASING ENZYME"/>
    <property type="match status" value="1"/>
</dbReference>
<evidence type="ECO:0000256" key="3">
    <source>
        <dbReference type="ARBA" id="ARBA00010040"/>
    </source>
</evidence>
<evidence type="ECO:0000256" key="1">
    <source>
        <dbReference type="ARBA" id="ARBA00000721"/>
    </source>
</evidence>
<proteinExistence type="inferred from homology"/>
<dbReference type="Proteomes" id="UP000789405">
    <property type="component" value="Unassembled WGS sequence"/>
</dbReference>
<dbReference type="SUPFAM" id="SSF53474">
    <property type="entry name" value="alpha/beta-Hydrolases"/>
    <property type="match status" value="1"/>
</dbReference>
<feature type="domain" description="Acylamino-acid-releasing enzyme N-terminal" evidence="11">
    <location>
        <begin position="13"/>
        <end position="433"/>
    </location>
</feature>
<dbReference type="AlphaFoldDB" id="A0A9N8WAB7"/>
<comment type="catalytic activity">
    <reaction evidence="1">
        <text>Cleavage of an N-acetyl or N-formyl amino acid from the N-terminus of a polypeptide.</text>
        <dbReference type="EC" id="3.4.19.1"/>
    </reaction>
</comment>
<dbReference type="InterPro" id="IPR029058">
    <property type="entry name" value="AB_hydrolase_fold"/>
</dbReference>
<evidence type="ECO:0000313" key="13">
    <source>
        <dbReference type="Proteomes" id="UP000789405"/>
    </source>
</evidence>
<dbReference type="OrthoDB" id="43744at2759"/>
<evidence type="ECO:0000256" key="6">
    <source>
        <dbReference type="ARBA" id="ARBA00018421"/>
    </source>
</evidence>
<evidence type="ECO:0000256" key="2">
    <source>
        <dbReference type="ARBA" id="ARBA00004496"/>
    </source>
</evidence>
<evidence type="ECO:0000256" key="7">
    <source>
        <dbReference type="ARBA" id="ARBA00022490"/>
    </source>
</evidence>
<keyword evidence="8" id="KW-0378">Hydrolase</keyword>
<dbReference type="Gene3D" id="3.40.50.1820">
    <property type="entry name" value="alpha/beta hydrolase"/>
    <property type="match status" value="1"/>
</dbReference>
<evidence type="ECO:0000256" key="5">
    <source>
        <dbReference type="ARBA" id="ARBA00012917"/>
    </source>
</evidence>
<dbReference type="Pfam" id="PF00326">
    <property type="entry name" value="Peptidase_S9"/>
    <property type="match status" value="1"/>
</dbReference>
<dbReference type="GO" id="GO:0005737">
    <property type="term" value="C:cytoplasm"/>
    <property type="evidence" value="ECO:0007669"/>
    <property type="project" value="UniProtKB-SubCell"/>
</dbReference>
<dbReference type="InterPro" id="IPR045550">
    <property type="entry name" value="AARE_N"/>
</dbReference>
<sequence length="708" mass="78719">MPQIHVESEEVTNDEKEDSVALKTLKALAKIPTYLSARFLPTSSSSLLSIHITLSQRDLVRKLKRAVAKQLVVSLQKDGNGKSIFSSFLPIDLGDVALQTISPSGNQLLVLRAVSNEKGKKRFVETWKLGALINVLDVTDVHGEFYTDDEIGGLYWSKDEQKAVYVAEQKALEDSDERKFDYSPSWGERFNNKRAPSIVVFDISTNEAKVLPNFEKIDPGQVQFGPEDKSLIFTGYSNEPRRYGIASCINRLAGIYQCQLDGSNLEHLSNNVEHARSPRLNLSGNCLVYLSNPTGGPHFWCSELYEYSFSSKQNRLIVPIVHSPSPSFHNNFPGIYNKVIPSNAFITIDGVEFILMRSNWRSQEVLLAINLSTGKVQQLTTTGSWNLLSSWDKYILASQGSTFEFHKLQLGVITGCHEDNLVVDWTVVDQPDVEEVAPTLSKSTWSILRPFENNPYLELIVYKPKGVPSDKKPPLIVIPHGGPHSAYTTNISLTISTLVSLGYFVVGVNYTGSAGFGQNSIDKLIGNIGNLEIEEVQAAAQYFVDQHEVDPDMITVMGGSHGGFISGHLIGKYPDFYKSCIMLNPVLNIGGMVAVTDIPDWCFAELGLPYSLSKPPILKPSDYTKMYENSPISNIDKVKTPTLLLLGENDKRVPHVDGLAWWYYLKGQGKVEIHCKMFKETGHSLDSIEAEIQGFDAITKFLKDKIGL</sequence>
<evidence type="ECO:0000259" key="11">
    <source>
        <dbReference type="Pfam" id="PF19283"/>
    </source>
</evidence>
<evidence type="ECO:0000256" key="4">
    <source>
        <dbReference type="ARBA" id="ARBA00011881"/>
    </source>
</evidence>
<dbReference type="InterPro" id="IPR001375">
    <property type="entry name" value="Peptidase_S9_cat"/>
</dbReference>
<dbReference type="SUPFAM" id="SSF82171">
    <property type="entry name" value="DPP6 N-terminal domain-like"/>
    <property type="match status" value="1"/>
</dbReference>
<reference evidence="12" key="1">
    <citation type="submission" date="2021-06" db="EMBL/GenBank/DDBJ databases">
        <authorList>
            <person name="Kallberg Y."/>
            <person name="Tangrot J."/>
            <person name="Rosling A."/>
        </authorList>
    </citation>
    <scope>NUCLEOTIDE SEQUENCE</scope>
    <source>
        <strain evidence="12">MA453B</strain>
    </source>
</reference>
<dbReference type="PANTHER" id="PTHR42776">
    <property type="entry name" value="SERINE PEPTIDASE S9 FAMILY MEMBER"/>
    <property type="match status" value="1"/>
</dbReference>
<comment type="subunit">
    <text evidence="4">Homotetramer.</text>
</comment>
<evidence type="ECO:0000259" key="10">
    <source>
        <dbReference type="Pfam" id="PF00326"/>
    </source>
</evidence>
<name>A0A9N8WAB7_9GLOM</name>
<gene>
    <name evidence="12" type="ORF">DERYTH_LOCUS1863</name>
</gene>
<dbReference type="Gene3D" id="2.120.10.30">
    <property type="entry name" value="TolB, C-terminal domain"/>
    <property type="match status" value="1"/>
</dbReference>
<feature type="domain" description="Peptidase S9 prolyl oligopeptidase catalytic" evidence="10">
    <location>
        <begin position="492"/>
        <end position="707"/>
    </location>
</feature>
<dbReference type="GO" id="GO:0004252">
    <property type="term" value="F:serine-type endopeptidase activity"/>
    <property type="evidence" value="ECO:0007669"/>
    <property type="project" value="TreeGrafter"/>
</dbReference>
<accession>A0A9N8WAB7</accession>
<organism evidence="12 13">
    <name type="scientific">Dentiscutata erythropus</name>
    <dbReference type="NCBI Taxonomy" id="1348616"/>
    <lineage>
        <taxon>Eukaryota</taxon>
        <taxon>Fungi</taxon>
        <taxon>Fungi incertae sedis</taxon>
        <taxon>Mucoromycota</taxon>
        <taxon>Glomeromycotina</taxon>
        <taxon>Glomeromycetes</taxon>
        <taxon>Diversisporales</taxon>
        <taxon>Gigasporaceae</taxon>
        <taxon>Dentiscutata</taxon>
    </lineage>
</organism>
<evidence type="ECO:0000256" key="8">
    <source>
        <dbReference type="ARBA" id="ARBA00022801"/>
    </source>
</evidence>
<keyword evidence="7" id="KW-0963">Cytoplasm</keyword>
<dbReference type="EMBL" id="CAJVPY010000552">
    <property type="protein sequence ID" value="CAG8479739.1"/>
    <property type="molecule type" value="Genomic_DNA"/>
</dbReference>
<comment type="subcellular location">
    <subcellularLocation>
        <location evidence="2">Cytoplasm</location>
    </subcellularLocation>
</comment>